<evidence type="ECO:0000313" key="3">
    <source>
        <dbReference type="EMBL" id="GIJ48832.1"/>
    </source>
</evidence>
<evidence type="ECO:0000256" key="1">
    <source>
        <dbReference type="SAM" id="MobiDB-lite"/>
    </source>
</evidence>
<evidence type="ECO:0000259" key="2">
    <source>
        <dbReference type="PROSITE" id="PS51677"/>
    </source>
</evidence>
<dbReference type="PANTHER" id="PTHR10587">
    <property type="entry name" value="GLYCOSYL TRANSFERASE-RELATED"/>
    <property type="match status" value="1"/>
</dbReference>
<dbReference type="Proteomes" id="UP000619260">
    <property type="component" value="Unassembled WGS sequence"/>
</dbReference>
<dbReference type="EMBL" id="BOPF01000023">
    <property type="protein sequence ID" value="GIJ48832.1"/>
    <property type="molecule type" value="Genomic_DNA"/>
</dbReference>
<gene>
    <name evidence="3" type="ORF">Val02_57180</name>
</gene>
<dbReference type="PANTHER" id="PTHR10587:SF134">
    <property type="entry name" value="SECRETED PROTEIN"/>
    <property type="match status" value="1"/>
</dbReference>
<dbReference type="GO" id="GO:0005975">
    <property type="term" value="P:carbohydrate metabolic process"/>
    <property type="evidence" value="ECO:0007669"/>
    <property type="project" value="InterPro"/>
</dbReference>
<dbReference type="GO" id="GO:0016810">
    <property type="term" value="F:hydrolase activity, acting on carbon-nitrogen (but not peptide) bonds"/>
    <property type="evidence" value="ECO:0007669"/>
    <property type="project" value="InterPro"/>
</dbReference>
<accession>A0A8J3YQX2</accession>
<sequence length="308" mass="32740">MIAASRTHSADAHEGRAPGTLLRVFAPRIAVYLSLAALCLGLSACAGKEPAHSAAQGAAPAPGASSSSAAPSPSATRQPGTAATGVKPEVVKHGPRTGNKVALTFDADMTDFMQKQLAEGKIASYANLKILDLLEKEKIPTTFFLTGQWVEQYPDVTRRITGNPIFEVANHSYEHMGFVPKCYTLPQLSPQLMTTDVSRTFDVIKPYGGRQTRYFRFPGGCYDQAALQALAPLGLTVIEWDVVSGDPFATAYKPIVNAVLSTVQAGSIVVLHITEGNAQYTDEAMPEILAGLKQKGLQPVTLSELLGG</sequence>
<evidence type="ECO:0000313" key="4">
    <source>
        <dbReference type="Proteomes" id="UP000619260"/>
    </source>
</evidence>
<name>A0A8J3YQX2_9ACTN</name>
<feature type="domain" description="NodB homology" evidence="2">
    <location>
        <begin position="99"/>
        <end position="300"/>
    </location>
</feature>
<organism evidence="3 4">
    <name type="scientific">Virgisporangium aliadipatigenens</name>
    <dbReference type="NCBI Taxonomy" id="741659"/>
    <lineage>
        <taxon>Bacteria</taxon>
        <taxon>Bacillati</taxon>
        <taxon>Actinomycetota</taxon>
        <taxon>Actinomycetes</taxon>
        <taxon>Micromonosporales</taxon>
        <taxon>Micromonosporaceae</taxon>
        <taxon>Virgisporangium</taxon>
    </lineage>
</organism>
<feature type="region of interest" description="Disordered" evidence="1">
    <location>
        <begin position="53"/>
        <end position="95"/>
    </location>
</feature>
<dbReference type="AlphaFoldDB" id="A0A8J3YQX2"/>
<dbReference type="InterPro" id="IPR011330">
    <property type="entry name" value="Glyco_hydro/deAcase_b/a-brl"/>
</dbReference>
<dbReference type="PROSITE" id="PS51677">
    <property type="entry name" value="NODB"/>
    <property type="match status" value="1"/>
</dbReference>
<feature type="compositionally biased region" description="Low complexity" evidence="1">
    <location>
        <begin position="53"/>
        <end position="75"/>
    </location>
</feature>
<comment type="caution">
    <text evidence="3">The sequence shown here is derived from an EMBL/GenBank/DDBJ whole genome shotgun (WGS) entry which is preliminary data.</text>
</comment>
<dbReference type="InterPro" id="IPR002509">
    <property type="entry name" value="NODB_dom"/>
</dbReference>
<dbReference type="InterPro" id="IPR050248">
    <property type="entry name" value="Polysacc_deacetylase_ArnD"/>
</dbReference>
<protein>
    <submittedName>
        <fullName evidence="3">Lipoprotein</fullName>
    </submittedName>
</protein>
<dbReference type="Gene3D" id="3.20.20.370">
    <property type="entry name" value="Glycoside hydrolase/deacetylase"/>
    <property type="match status" value="1"/>
</dbReference>
<reference evidence="3" key="1">
    <citation type="submission" date="2021-01" db="EMBL/GenBank/DDBJ databases">
        <title>Whole genome shotgun sequence of Virgisporangium aliadipatigenens NBRC 105644.</title>
        <authorList>
            <person name="Komaki H."/>
            <person name="Tamura T."/>
        </authorList>
    </citation>
    <scope>NUCLEOTIDE SEQUENCE</scope>
    <source>
        <strain evidence="3">NBRC 105644</strain>
    </source>
</reference>
<keyword evidence="4" id="KW-1185">Reference proteome</keyword>
<keyword evidence="3" id="KW-0449">Lipoprotein</keyword>
<dbReference type="SUPFAM" id="SSF88713">
    <property type="entry name" value="Glycoside hydrolase/deacetylase"/>
    <property type="match status" value="1"/>
</dbReference>
<proteinExistence type="predicted"/>
<dbReference type="Pfam" id="PF01522">
    <property type="entry name" value="Polysacc_deac_1"/>
    <property type="match status" value="1"/>
</dbReference>